<gene>
    <name evidence="1" type="ORF">LCGC14_2097760</name>
</gene>
<sequence>SYIQNRAVESIAPEIAQSINSLHTLIVPAIENLAKNMNTHVKVMKNINSGIKKFNKTVSKLDKNLSQRRLREYGG</sequence>
<organism evidence="1">
    <name type="scientific">marine sediment metagenome</name>
    <dbReference type="NCBI Taxonomy" id="412755"/>
    <lineage>
        <taxon>unclassified sequences</taxon>
        <taxon>metagenomes</taxon>
        <taxon>ecological metagenomes</taxon>
    </lineage>
</organism>
<proteinExistence type="predicted"/>
<accession>A0A0F9H7A1</accession>
<comment type="caution">
    <text evidence="1">The sequence shown here is derived from an EMBL/GenBank/DDBJ whole genome shotgun (WGS) entry which is preliminary data.</text>
</comment>
<name>A0A0F9H7A1_9ZZZZ</name>
<reference evidence="1" key="1">
    <citation type="journal article" date="2015" name="Nature">
        <title>Complex archaea that bridge the gap between prokaryotes and eukaryotes.</title>
        <authorList>
            <person name="Spang A."/>
            <person name="Saw J.H."/>
            <person name="Jorgensen S.L."/>
            <person name="Zaremba-Niedzwiedzka K."/>
            <person name="Martijn J."/>
            <person name="Lind A.E."/>
            <person name="van Eijk R."/>
            <person name="Schleper C."/>
            <person name="Guy L."/>
            <person name="Ettema T.J."/>
        </authorList>
    </citation>
    <scope>NUCLEOTIDE SEQUENCE</scope>
</reference>
<evidence type="ECO:0000313" key="1">
    <source>
        <dbReference type="EMBL" id="KKL71147.1"/>
    </source>
</evidence>
<dbReference type="AlphaFoldDB" id="A0A0F9H7A1"/>
<protein>
    <submittedName>
        <fullName evidence="1">Uncharacterized protein</fullName>
    </submittedName>
</protein>
<dbReference type="EMBL" id="LAZR01025674">
    <property type="protein sequence ID" value="KKL71147.1"/>
    <property type="molecule type" value="Genomic_DNA"/>
</dbReference>
<feature type="non-terminal residue" evidence="1">
    <location>
        <position position="1"/>
    </location>
</feature>